<keyword evidence="3" id="KW-1185">Reference proteome</keyword>
<dbReference type="AlphaFoldDB" id="A0AAD7EZR3"/>
<reference evidence="1" key="1">
    <citation type="submission" date="2023-03" db="EMBL/GenBank/DDBJ databases">
        <title>Massive genome expansion in bonnet fungi (Mycena s.s.) driven by repeated elements and novel gene families across ecological guilds.</title>
        <authorList>
            <consortium name="Lawrence Berkeley National Laboratory"/>
            <person name="Harder C.B."/>
            <person name="Miyauchi S."/>
            <person name="Viragh M."/>
            <person name="Kuo A."/>
            <person name="Thoen E."/>
            <person name="Andreopoulos B."/>
            <person name="Lu D."/>
            <person name="Skrede I."/>
            <person name="Drula E."/>
            <person name="Henrissat B."/>
            <person name="Morin E."/>
            <person name="Kohler A."/>
            <person name="Barry K."/>
            <person name="LaButti K."/>
            <person name="Morin E."/>
            <person name="Salamov A."/>
            <person name="Lipzen A."/>
            <person name="Mereny Z."/>
            <person name="Hegedus B."/>
            <person name="Baldrian P."/>
            <person name="Stursova M."/>
            <person name="Weitz H."/>
            <person name="Taylor A."/>
            <person name="Grigoriev I.V."/>
            <person name="Nagy L.G."/>
            <person name="Martin F."/>
            <person name="Kauserud H."/>
        </authorList>
    </citation>
    <scope>NUCLEOTIDE SEQUENCE</scope>
    <source>
        <strain evidence="1">CBHHK002</strain>
    </source>
</reference>
<protein>
    <submittedName>
        <fullName evidence="1">Uncharacterized protein</fullName>
    </submittedName>
</protein>
<name>A0AAD7EZR3_9AGAR</name>
<evidence type="ECO:0000313" key="1">
    <source>
        <dbReference type="EMBL" id="KAJ7357912.1"/>
    </source>
</evidence>
<proteinExistence type="predicted"/>
<dbReference type="Proteomes" id="UP001218218">
    <property type="component" value="Unassembled WGS sequence"/>
</dbReference>
<accession>A0AAD7EZR3</accession>
<dbReference type="EMBL" id="JARIHO010000007">
    <property type="protein sequence ID" value="KAJ7357913.1"/>
    <property type="molecule type" value="Genomic_DNA"/>
</dbReference>
<gene>
    <name evidence="1" type="ORF">DFH08DRAFT_801791</name>
    <name evidence="2" type="ORF">DFH08DRAFT_801792</name>
</gene>
<evidence type="ECO:0000313" key="2">
    <source>
        <dbReference type="EMBL" id="KAJ7357913.1"/>
    </source>
</evidence>
<dbReference type="EMBL" id="JARIHO010000007">
    <property type="protein sequence ID" value="KAJ7357912.1"/>
    <property type="molecule type" value="Genomic_DNA"/>
</dbReference>
<organism evidence="1 3">
    <name type="scientific">Mycena albidolilacea</name>
    <dbReference type="NCBI Taxonomy" id="1033008"/>
    <lineage>
        <taxon>Eukaryota</taxon>
        <taxon>Fungi</taxon>
        <taxon>Dikarya</taxon>
        <taxon>Basidiomycota</taxon>
        <taxon>Agaricomycotina</taxon>
        <taxon>Agaricomycetes</taxon>
        <taxon>Agaricomycetidae</taxon>
        <taxon>Agaricales</taxon>
        <taxon>Marasmiineae</taxon>
        <taxon>Mycenaceae</taxon>
        <taxon>Mycena</taxon>
    </lineage>
</organism>
<evidence type="ECO:0000313" key="3">
    <source>
        <dbReference type="Proteomes" id="UP001218218"/>
    </source>
</evidence>
<sequence>MASNGRGTVHFTARVDWVKSLSIELVNPKFFLRKPSPYTYLSGFNLPFRRLASRDTLRLCSPELNQQVSQRRKTQPEVNIEIRGDENFVHIYGVHSTSAASDCSDHDHPAIATCLTRAHCHHLIQLHAPHVCTDLRASPTRSAPLAAGIQSCKGMRTHTVQYTAESRWMSGSNPQRVCVRHARRAFAAADGLFGTHKQCGSPAYQRACVLCAAAFVVSDELVGRAARRGPRNGNGAAEYQSPISIFGCKCMPRDFSGECGAGAVHDSWHLGKD</sequence>
<comment type="caution">
    <text evidence="1">The sequence shown here is derived from an EMBL/GenBank/DDBJ whole genome shotgun (WGS) entry which is preliminary data.</text>
</comment>